<evidence type="ECO:0000256" key="3">
    <source>
        <dbReference type="RuleBase" id="RU003476"/>
    </source>
</evidence>
<organism evidence="5 6">
    <name type="scientific">Alkalicoccus daliensis</name>
    <dbReference type="NCBI Taxonomy" id="745820"/>
    <lineage>
        <taxon>Bacteria</taxon>
        <taxon>Bacillati</taxon>
        <taxon>Bacillota</taxon>
        <taxon>Bacilli</taxon>
        <taxon>Bacillales</taxon>
        <taxon>Bacillaceae</taxon>
        <taxon>Alkalicoccus</taxon>
    </lineage>
</organism>
<proteinExistence type="inferred from homology"/>
<evidence type="ECO:0000256" key="1">
    <source>
        <dbReference type="ARBA" id="ARBA00001946"/>
    </source>
</evidence>
<dbReference type="Gene3D" id="3.90.79.10">
    <property type="entry name" value="Nucleoside Triphosphate Pyrophosphohydrolase"/>
    <property type="match status" value="1"/>
</dbReference>
<dbReference type="InterPro" id="IPR000086">
    <property type="entry name" value="NUDIX_hydrolase_dom"/>
</dbReference>
<sequence>MQRITNCIVAYEDRILMIKKPRRGWWYLPGGKMEHEELAPEAVEREVYEETGLTIKRPSIRGILTHLILDEDTYLEKRTMFLFEAASFTGTLRQKSPEGELAWIPAADMDNIEMDEADRTAIKAVLDTEGILYGTLTYNQRRELQTSKLEMNGRRI</sequence>
<dbReference type="STRING" id="745820.SAMN04488053_1134"/>
<dbReference type="PROSITE" id="PS51462">
    <property type="entry name" value="NUDIX"/>
    <property type="match status" value="1"/>
</dbReference>
<feature type="domain" description="Nudix hydrolase" evidence="4">
    <location>
        <begin position="1"/>
        <end position="127"/>
    </location>
</feature>
<gene>
    <name evidence="5" type="ORF">SAMN04488053_1134</name>
</gene>
<evidence type="ECO:0000256" key="2">
    <source>
        <dbReference type="ARBA" id="ARBA00022801"/>
    </source>
</evidence>
<dbReference type="EMBL" id="FNIL01000013">
    <property type="protein sequence ID" value="SDO40430.1"/>
    <property type="molecule type" value="Genomic_DNA"/>
</dbReference>
<evidence type="ECO:0000259" key="4">
    <source>
        <dbReference type="PROSITE" id="PS51462"/>
    </source>
</evidence>
<dbReference type="PRINTS" id="PR00502">
    <property type="entry name" value="NUDIXFAMILY"/>
</dbReference>
<evidence type="ECO:0000313" key="5">
    <source>
        <dbReference type="EMBL" id="SDO40430.1"/>
    </source>
</evidence>
<dbReference type="RefSeq" id="WP_090843820.1">
    <property type="nucleotide sequence ID" value="NZ_FNIL01000013.1"/>
</dbReference>
<keyword evidence="6" id="KW-1185">Reference proteome</keyword>
<keyword evidence="2 3" id="KW-0378">Hydrolase</keyword>
<dbReference type="Proteomes" id="UP000198778">
    <property type="component" value="Unassembled WGS sequence"/>
</dbReference>
<dbReference type="PROSITE" id="PS00893">
    <property type="entry name" value="NUDIX_BOX"/>
    <property type="match status" value="1"/>
</dbReference>
<dbReference type="PANTHER" id="PTHR43046">
    <property type="entry name" value="GDP-MANNOSE MANNOSYL HYDROLASE"/>
    <property type="match status" value="1"/>
</dbReference>
<dbReference type="InterPro" id="IPR020084">
    <property type="entry name" value="NUDIX_hydrolase_CS"/>
</dbReference>
<dbReference type="OrthoDB" id="9800186at2"/>
<protein>
    <submittedName>
        <fullName evidence="5">8-oxo-dGTP diphosphatase</fullName>
    </submittedName>
</protein>
<dbReference type="CDD" id="cd18886">
    <property type="entry name" value="NUDIX_MutT_Nudt1"/>
    <property type="match status" value="1"/>
</dbReference>
<comment type="cofactor">
    <cofactor evidence="1">
        <name>Mg(2+)</name>
        <dbReference type="ChEBI" id="CHEBI:18420"/>
    </cofactor>
</comment>
<evidence type="ECO:0000313" key="6">
    <source>
        <dbReference type="Proteomes" id="UP000198778"/>
    </source>
</evidence>
<dbReference type="GO" id="GO:0016787">
    <property type="term" value="F:hydrolase activity"/>
    <property type="evidence" value="ECO:0007669"/>
    <property type="project" value="UniProtKB-KW"/>
</dbReference>
<accession>A0A1H0JA52</accession>
<comment type="similarity">
    <text evidence="3">Belongs to the Nudix hydrolase family.</text>
</comment>
<dbReference type="SUPFAM" id="SSF55811">
    <property type="entry name" value="Nudix"/>
    <property type="match status" value="1"/>
</dbReference>
<dbReference type="InterPro" id="IPR020476">
    <property type="entry name" value="Nudix_hydrolase"/>
</dbReference>
<dbReference type="Pfam" id="PF00293">
    <property type="entry name" value="NUDIX"/>
    <property type="match status" value="1"/>
</dbReference>
<dbReference type="PANTHER" id="PTHR43046:SF14">
    <property type="entry name" value="MUTT_NUDIX FAMILY PROTEIN"/>
    <property type="match status" value="1"/>
</dbReference>
<reference evidence="6" key="1">
    <citation type="submission" date="2016-10" db="EMBL/GenBank/DDBJ databases">
        <authorList>
            <person name="Varghese N."/>
            <person name="Submissions S."/>
        </authorList>
    </citation>
    <scope>NUCLEOTIDE SEQUENCE [LARGE SCALE GENOMIC DNA]</scope>
    <source>
        <strain evidence="6">CGMCC 1.10369</strain>
    </source>
</reference>
<dbReference type="AlphaFoldDB" id="A0A1H0JA52"/>
<dbReference type="InterPro" id="IPR015797">
    <property type="entry name" value="NUDIX_hydrolase-like_dom_sf"/>
</dbReference>
<name>A0A1H0JA52_9BACI</name>